<proteinExistence type="predicted"/>
<dbReference type="InterPro" id="IPR000792">
    <property type="entry name" value="Tscrpt_reg_LuxR_C"/>
</dbReference>
<reference evidence="6" key="1">
    <citation type="journal article" date="2019" name="Int. J. Syst. Evol. Microbiol.">
        <title>The Global Catalogue of Microorganisms (GCM) 10K type strain sequencing project: providing services to taxonomists for standard genome sequencing and annotation.</title>
        <authorList>
            <consortium name="The Broad Institute Genomics Platform"/>
            <consortium name="The Broad Institute Genome Sequencing Center for Infectious Disease"/>
            <person name="Wu L."/>
            <person name="Ma J."/>
        </authorList>
    </citation>
    <scope>NUCLEOTIDE SEQUENCE [LARGE SCALE GENOMIC DNA]</scope>
    <source>
        <strain evidence="6">CCUG 62763</strain>
    </source>
</reference>
<dbReference type="PROSITE" id="PS00622">
    <property type="entry name" value="HTH_LUXR_1"/>
    <property type="match status" value="1"/>
</dbReference>
<dbReference type="InterPro" id="IPR029016">
    <property type="entry name" value="GAF-like_dom_sf"/>
</dbReference>
<dbReference type="Proteomes" id="UP001596025">
    <property type="component" value="Unassembled WGS sequence"/>
</dbReference>
<dbReference type="InterPro" id="IPR036388">
    <property type="entry name" value="WH-like_DNA-bd_sf"/>
</dbReference>
<evidence type="ECO:0000256" key="3">
    <source>
        <dbReference type="ARBA" id="ARBA00023163"/>
    </source>
</evidence>
<keyword evidence="1" id="KW-0805">Transcription regulation</keyword>
<dbReference type="PRINTS" id="PR00038">
    <property type="entry name" value="HTHLUXR"/>
</dbReference>
<gene>
    <name evidence="5" type="ORF">ACFO3M_05850</name>
</gene>
<dbReference type="SMART" id="SM00421">
    <property type="entry name" value="HTH_LUXR"/>
    <property type="match status" value="1"/>
</dbReference>
<dbReference type="SUPFAM" id="SSF55781">
    <property type="entry name" value="GAF domain-like"/>
    <property type="match status" value="1"/>
</dbReference>
<name>A0ABV9LGV1_9ACTN</name>
<feature type="domain" description="HTH luxR-type" evidence="4">
    <location>
        <begin position="285"/>
        <end position="349"/>
    </location>
</feature>
<keyword evidence="2" id="KW-0238">DNA-binding</keyword>
<dbReference type="PANTHER" id="PTHR44688:SF16">
    <property type="entry name" value="DNA-BINDING TRANSCRIPTIONAL ACTIVATOR DEVR_DOSR"/>
    <property type="match status" value="1"/>
</dbReference>
<evidence type="ECO:0000259" key="4">
    <source>
        <dbReference type="PROSITE" id="PS50043"/>
    </source>
</evidence>
<dbReference type="Pfam" id="PF00196">
    <property type="entry name" value="GerE"/>
    <property type="match status" value="1"/>
</dbReference>
<accession>A0ABV9LGV1</accession>
<organism evidence="5 6">
    <name type="scientific">Geodermatophilus arenarius</name>
    <dbReference type="NCBI Taxonomy" id="1137990"/>
    <lineage>
        <taxon>Bacteria</taxon>
        <taxon>Bacillati</taxon>
        <taxon>Actinomycetota</taxon>
        <taxon>Actinomycetes</taxon>
        <taxon>Geodermatophilales</taxon>
        <taxon>Geodermatophilaceae</taxon>
        <taxon>Geodermatophilus</taxon>
    </lineage>
</organism>
<sequence>MAGSTAARERVERICAAGADARTLRLRLLAELRRAVGFDAYAWVLTDPETRVGCGPLADVPCLPELPRLIRLRYLTALNRWTTLTDRPVALLAEATDGDLGRSPLWRELLCRYDVADVASVVFRDGFGCWAFLELWRTGGRAFDRVHAQFLRDVAPTVTTALRRGQARTFETASPSDHPTGPLLLLLAPDLQAVRQTPGTRDALRLLVPRDDEGPPVPAGALNVAAQLLAVEAGVDASPPWARVHLAGNCWLTLRAARLEGDAPREERDIAVTIHESSASERLSLFARCTGLSAREAELLAHLATGADTRDVAARMFLSAHTVQDHLKSVFDKTGTRSRRTLLARVLGA</sequence>
<dbReference type="Gene3D" id="3.30.450.40">
    <property type="match status" value="1"/>
</dbReference>
<dbReference type="InterPro" id="IPR016032">
    <property type="entry name" value="Sig_transdc_resp-reg_C-effctor"/>
</dbReference>
<protein>
    <submittedName>
        <fullName evidence="5">Helix-turn-helix transcriptional regulator</fullName>
    </submittedName>
</protein>
<dbReference type="Gene3D" id="1.10.10.10">
    <property type="entry name" value="Winged helix-like DNA-binding domain superfamily/Winged helix DNA-binding domain"/>
    <property type="match status" value="1"/>
</dbReference>
<dbReference type="RefSeq" id="WP_387987471.1">
    <property type="nucleotide sequence ID" value="NZ_JBHSGR010000004.1"/>
</dbReference>
<dbReference type="PROSITE" id="PS50043">
    <property type="entry name" value="HTH_LUXR_2"/>
    <property type="match status" value="1"/>
</dbReference>
<comment type="caution">
    <text evidence="5">The sequence shown here is derived from an EMBL/GenBank/DDBJ whole genome shotgun (WGS) entry which is preliminary data.</text>
</comment>
<dbReference type="PANTHER" id="PTHR44688">
    <property type="entry name" value="DNA-BINDING TRANSCRIPTIONAL ACTIVATOR DEVR_DOSR"/>
    <property type="match status" value="1"/>
</dbReference>
<keyword evidence="6" id="KW-1185">Reference proteome</keyword>
<dbReference type="CDD" id="cd06170">
    <property type="entry name" value="LuxR_C_like"/>
    <property type="match status" value="1"/>
</dbReference>
<evidence type="ECO:0000313" key="6">
    <source>
        <dbReference type="Proteomes" id="UP001596025"/>
    </source>
</evidence>
<evidence type="ECO:0000313" key="5">
    <source>
        <dbReference type="EMBL" id="MFC4692908.1"/>
    </source>
</evidence>
<keyword evidence="3" id="KW-0804">Transcription</keyword>
<evidence type="ECO:0000256" key="1">
    <source>
        <dbReference type="ARBA" id="ARBA00023015"/>
    </source>
</evidence>
<dbReference type="SUPFAM" id="SSF46894">
    <property type="entry name" value="C-terminal effector domain of the bipartite response regulators"/>
    <property type="match status" value="1"/>
</dbReference>
<evidence type="ECO:0000256" key="2">
    <source>
        <dbReference type="ARBA" id="ARBA00023125"/>
    </source>
</evidence>
<dbReference type="EMBL" id="JBHSGR010000004">
    <property type="protein sequence ID" value="MFC4692908.1"/>
    <property type="molecule type" value="Genomic_DNA"/>
</dbReference>